<dbReference type="SUPFAM" id="SSF46894">
    <property type="entry name" value="C-terminal effector domain of the bipartite response regulators"/>
    <property type="match status" value="1"/>
</dbReference>
<dbReference type="Gene3D" id="1.25.40.10">
    <property type="entry name" value="Tetratricopeptide repeat domain"/>
    <property type="match status" value="1"/>
</dbReference>
<dbReference type="SMART" id="SM00862">
    <property type="entry name" value="Trans_reg_C"/>
    <property type="match status" value="1"/>
</dbReference>
<dbReference type="Pfam" id="PF03704">
    <property type="entry name" value="BTAD"/>
    <property type="match status" value="1"/>
</dbReference>
<evidence type="ECO:0000256" key="2">
    <source>
        <dbReference type="ARBA" id="ARBA00023125"/>
    </source>
</evidence>
<dbReference type="InterPro" id="IPR036388">
    <property type="entry name" value="WH-like_DNA-bd_sf"/>
</dbReference>
<dbReference type="RefSeq" id="WP_289444264.1">
    <property type="nucleotide sequence ID" value="NZ_JAUCGR010000001.1"/>
</dbReference>
<dbReference type="InterPro" id="IPR058852">
    <property type="entry name" value="HTH_77"/>
</dbReference>
<evidence type="ECO:0000256" key="1">
    <source>
        <dbReference type="ARBA" id="ARBA00005820"/>
    </source>
</evidence>
<dbReference type="Proteomes" id="UP001321453">
    <property type="component" value="Unassembled WGS sequence"/>
</dbReference>
<dbReference type="PANTHER" id="PTHR47691:SF3">
    <property type="entry name" value="HTH-TYPE TRANSCRIPTIONAL REGULATOR RV0890C-RELATED"/>
    <property type="match status" value="1"/>
</dbReference>
<dbReference type="InterPro" id="IPR027417">
    <property type="entry name" value="P-loop_NTPase"/>
</dbReference>
<dbReference type="Gene3D" id="3.40.50.300">
    <property type="entry name" value="P-loop containing nucleotide triphosphate hydrolases"/>
    <property type="match status" value="1"/>
</dbReference>
<dbReference type="InterPro" id="IPR016032">
    <property type="entry name" value="Sig_transdc_resp-reg_C-effctor"/>
</dbReference>
<gene>
    <name evidence="5" type="ORF">QRT05_00775</name>
</gene>
<dbReference type="Gene3D" id="1.10.10.10">
    <property type="entry name" value="Winged helix-like DNA-binding domain superfamily/Winged helix DNA-binding domain"/>
    <property type="match status" value="1"/>
</dbReference>
<dbReference type="InterPro" id="IPR011990">
    <property type="entry name" value="TPR-like_helical_dom_sf"/>
</dbReference>
<evidence type="ECO:0000313" key="6">
    <source>
        <dbReference type="Proteomes" id="UP001321453"/>
    </source>
</evidence>
<evidence type="ECO:0000313" key="5">
    <source>
        <dbReference type="EMBL" id="MDM7829851.1"/>
    </source>
</evidence>
<proteinExistence type="inferred from homology"/>
<protein>
    <submittedName>
        <fullName evidence="5">BTAD domain-containing putative transcriptional regulator</fullName>
    </submittedName>
</protein>
<sequence length="1069" mass="112983">MQITTLGELAVDGRPVRGERLAAVLRTLVDARGRAVSVGALAEAVWDGEPPQDETGAIQALVSRLRRTGVPILVAPGGYRLNADDVQVDAADARALADRAAAELRAGRPDAARLAADDARALFPAVPDLDDGDAARLFSEVAVVRAQAALAGAGALDGADLHRLVDRNPPDEPALALLVKVLAAQGRDAEALELVERVRAELADRYGADPSPVVVDAHLALLRGELAPAVATTPAAGVRTTPTLAVPPSWRRATTPLIGRDADLATVLAAVDHAPLVTLVATGGAGKTRLASEVARAVAAQGRSVRVVELAGLRSPEEVLPAVLGAIGGMDTTPARAELNVDRRLLDPVDRLRVAAADLDGLVVLDNCEHLLDAVAIVVADLLGVASPDVVVLATSRAPLGIVGEAVHRLGTLPDQDALDLLESRARAGRPGLTWDASRALELCHRLDNLPLALELAAARLRSMPVEDVLDGLSDRFGLLDDALRGLPDRHASLWAMVDWSRELLSPAERTLLQRLAVVGGSFSAEAAAAVAADLPAAQVRRGLAMLVDQSLLSLAEQDDGPARYRMLETVREYGEARLDDAGERDAAMTGLVGWAARRATELGAEFVGHGQVRAFNATALDADAMLVATRWALAHDDESAALDVLAALSWLWTVRGLHSEVVSWARRLLHLDDPRARVRSAFINGSRSGGQLPRADAAAMVGTFASVNSGVIASKRMAAIALRAVRTTLREREDELSPRTRAMAQTLSVIGTTDMTRVLEPADRLAQCGDPYLEGIGLFLRAAVLENEGDAVESRVAAREAYRRFEAVGDHWGMGMAAQGIGQWIGSGRASAESEEWLARGLHHLEAIGAFGDAWSIRVLLDVQRALRGDAEAYTRVLDVASSDQVDQGDAAQAHLGLAHIAWTRGDRDQAATHVDAAVALVDEHPVNPPQARAVTRAVAAMIHLRRAADADDRVRTTAEERATRLLRGAGNDALASSDMPVVGTYALALAELAAFRGLTEVTVELYAMGMRLGANLQMMFELDEDGAVAAIVGDEPARSAAVEPVRNLRAQTVAARVRALTDDLLGT</sequence>
<dbReference type="EMBL" id="JAUCGR010000001">
    <property type="protein sequence ID" value="MDM7829851.1"/>
    <property type="molecule type" value="Genomic_DNA"/>
</dbReference>
<dbReference type="InterPro" id="IPR001867">
    <property type="entry name" value="OmpR/PhoB-type_DNA-bd"/>
</dbReference>
<reference evidence="5 6" key="1">
    <citation type="submission" date="2023-06" db="EMBL/GenBank/DDBJ databases">
        <title>Cellulomonas sp. MW9 Whole genome sequence.</title>
        <authorList>
            <person name="Park S."/>
        </authorList>
    </citation>
    <scope>NUCLEOTIDE SEQUENCE [LARGE SCALE GENOMIC DNA]</scope>
    <source>
        <strain evidence="5 6">MW9</strain>
    </source>
</reference>
<dbReference type="SUPFAM" id="SSF48452">
    <property type="entry name" value="TPR-like"/>
    <property type="match status" value="1"/>
</dbReference>
<dbReference type="SMART" id="SM01043">
    <property type="entry name" value="BTAD"/>
    <property type="match status" value="1"/>
</dbReference>
<keyword evidence="2" id="KW-0238">DNA-binding</keyword>
<dbReference type="PANTHER" id="PTHR47691">
    <property type="entry name" value="REGULATOR-RELATED"/>
    <property type="match status" value="1"/>
</dbReference>
<evidence type="ECO:0000259" key="4">
    <source>
        <dbReference type="SMART" id="SM01043"/>
    </source>
</evidence>
<organism evidence="5 6">
    <name type="scientific">Cellulomonas edaphi</name>
    <dbReference type="NCBI Taxonomy" id="3053468"/>
    <lineage>
        <taxon>Bacteria</taxon>
        <taxon>Bacillati</taxon>
        <taxon>Actinomycetota</taxon>
        <taxon>Actinomycetes</taxon>
        <taxon>Micrococcales</taxon>
        <taxon>Cellulomonadaceae</taxon>
        <taxon>Cellulomonas</taxon>
    </lineage>
</organism>
<dbReference type="InterPro" id="IPR005158">
    <property type="entry name" value="BTAD"/>
</dbReference>
<evidence type="ECO:0000259" key="3">
    <source>
        <dbReference type="SMART" id="SM00862"/>
    </source>
</evidence>
<dbReference type="SUPFAM" id="SSF52540">
    <property type="entry name" value="P-loop containing nucleoside triphosphate hydrolases"/>
    <property type="match status" value="1"/>
</dbReference>
<feature type="domain" description="Bacterial transcriptional activator" evidence="4">
    <location>
        <begin position="88"/>
        <end position="222"/>
    </location>
</feature>
<dbReference type="Pfam" id="PF25872">
    <property type="entry name" value="HTH_77"/>
    <property type="match status" value="1"/>
</dbReference>
<keyword evidence="6" id="KW-1185">Reference proteome</keyword>
<feature type="domain" description="OmpR/PhoB-type" evidence="3">
    <location>
        <begin position="13"/>
        <end position="81"/>
    </location>
</feature>
<accession>A0ABT7S2L3</accession>
<name>A0ABT7S2L3_9CELL</name>
<comment type="caution">
    <text evidence="5">The sequence shown here is derived from an EMBL/GenBank/DDBJ whole genome shotgun (WGS) entry which is preliminary data.</text>
</comment>
<comment type="similarity">
    <text evidence="1">Belongs to the AfsR/DnrI/RedD regulatory family.</text>
</comment>